<sequence length="109" mass="12443">MSTIQSLLLMHSRMICNVTLLVLSRMLEDTDDLSMLLLRSLSLLKLPPLLAVDLSVISTLEGRPCELLQADKYRNHFVGFSSSLLQSPVVSVWDCIVRKMRYSFRPEFV</sequence>
<proteinExistence type="predicted"/>
<comment type="caution">
    <text evidence="1">The sequence shown here is derived from an EMBL/GenBank/DDBJ whole genome shotgun (WGS) entry which is preliminary data.</text>
</comment>
<protein>
    <recommendedName>
        <fullName evidence="3">Secreted protein</fullName>
    </recommendedName>
</protein>
<evidence type="ECO:0000313" key="1">
    <source>
        <dbReference type="EMBL" id="MCD7454571.1"/>
    </source>
</evidence>
<organism evidence="1 2">
    <name type="scientific">Datura stramonium</name>
    <name type="common">Jimsonweed</name>
    <name type="synonym">Common thornapple</name>
    <dbReference type="NCBI Taxonomy" id="4076"/>
    <lineage>
        <taxon>Eukaryota</taxon>
        <taxon>Viridiplantae</taxon>
        <taxon>Streptophyta</taxon>
        <taxon>Embryophyta</taxon>
        <taxon>Tracheophyta</taxon>
        <taxon>Spermatophyta</taxon>
        <taxon>Magnoliopsida</taxon>
        <taxon>eudicotyledons</taxon>
        <taxon>Gunneridae</taxon>
        <taxon>Pentapetalae</taxon>
        <taxon>asterids</taxon>
        <taxon>lamiids</taxon>
        <taxon>Solanales</taxon>
        <taxon>Solanaceae</taxon>
        <taxon>Solanoideae</taxon>
        <taxon>Datureae</taxon>
        <taxon>Datura</taxon>
    </lineage>
</organism>
<evidence type="ECO:0008006" key="3">
    <source>
        <dbReference type="Google" id="ProtNLM"/>
    </source>
</evidence>
<reference evidence="1 2" key="1">
    <citation type="journal article" date="2021" name="BMC Genomics">
        <title>Datura genome reveals duplications of psychoactive alkaloid biosynthetic genes and high mutation rate following tissue culture.</title>
        <authorList>
            <person name="Rajewski A."/>
            <person name="Carter-House D."/>
            <person name="Stajich J."/>
            <person name="Litt A."/>
        </authorList>
    </citation>
    <scope>NUCLEOTIDE SEQUENCE [LARGE SCALE GENOMIC DNA]</scope>
    <source>
        <strain evidence="1">AR-01</strain>
    </source>
</reference>
<gene>
    <name evidence="1" type="ORF">HAX54_025267</name>
</gene>
<dbReference type="EMBL" id="JACEIK010000307">
    <property type="protein sequence ID" value="MCD7454571.1"/>
    <property type="molecule type" value="Genomic_DNA"/>
</dbReference>
<evidence type="ECO:0000313" key="2">
    <source>
        <dbReference type="Proteomes" id="UP000823775"/>
    </source>
</evidence>
<accession>A0ABS8S7H5</accession>
<dbReference type="Proteomes" id="UP000823775">
    <property type="component" value="Unassembled WGS sequence"/>
</dbReference>
<name>A0ABS8S7H5_DATST</name>
<keyword evidence="2" id="KW-1185">Reference proteome</keyword>